<protein>
    <submittedName>
        <fullName evidence="2">SIMPL domain-containing protein</fullName>
    </submittedName>
</protein>
<dbReference type="Gene3D" id="3.30.70.2970">
    <property type="entry name" value="Protein of unknown function (DUF541), domain 2"/>
    <property type="match status" value="1"/>
</dbReference>
<dbReference type="Proteomes" id="UP000829194">
    <property type="component" value="Chromosome"/>
</dbReference>
<keyword evidence="1" id="KW-0732">Signal</keyword>
<dbReference type="InterPro" id="IPR052022">
    <property type="entry name" value="26kDa_periplasmic_antigen"/>
</dbReference>
<name>A0ABY3XEV1_9GAMM</name>
<dbReference type="EMBL" id="CP093547">
    <property type="protein sequence ID" value="UNP29723.1"/>
    <property type="molecule type" value="Genomic_DNA"/>
</dbReference>
<gene>
    <name evidence="2" type="ORF">MOV92_00090</name>
</gene>
<dbReference type="Pfam" id="PF04402">
    <property type="entry name" value="SIMPL"/>
    <property type="match status" value="1"/>
</dbReference>
<feature type="signal peptide" evidence="1">
    <location>
        <begin position="1"/>
        <end position="21"/>
    </location>
</feature>
<organism evidence="2 3">
    <name type="scientific">Lysobacter gummosus</name>
    <dbReference type="NCBI Taxonomy" id="262324"/>
    <lineage>
        <taxon>Bacteria</taxon>
        <taxon>Pseudomonadati</taxon>
        <taxon>Pseudomonadota</taxon>
        <taxon>Gammaproteobacteria</taxon>
        <taxon>Lysobacterales</taxon>
        <taxon>Lysobacteraceae</taxon>
        <taxon>Lysobacter</taxon>
    </lineage>
</organism>
<evidence type="ECO:0000313" key="3">
    <source>
        <dbReference type="Proteomes" id="UP000829194"/>
    </source>
</evidence>
<dbReference type="PANTHER" id="PTHR34387">
    <property type="entry name" value="SLR1258 PROTEIN"/>
    <property type="match status" value="1"/>
</dbReference>
<keyword evidence="3" id="KW-1185">Reference proteome</keyword>
<proteinExistence type="predicted"/>
<dbReference type="PANTHER" id="PTHR34387:SF1">
    <property type="entry name" value="PERIPLASMIC IMMUNOGENIC PROTEIN"/>
    <property type="match status" value="1"/>
</dbReference>
<dbReference type="Gene3D" id="3.30.110.170">
    <property type="entry name" value="Protein of unknown function (DUF541), domain 1"/>
    <property type="match status" value="1"/>
</dbReference>
<dbReference type="RefSeq" id="WP_057941057.1">
    <property type="nucleotide sequence ID" value="NZ_CP011131.1"/>
</dbReference>
<sequence>MKYRLLFALALAALPALPAFAEKASRSISVSGSAEIKVAPDEILLNVGVESRHPKLDQAKRLNDESVAAALAFLKRSGVPDKDVQTDFISIEPDYQRDNSNRTALERSTLVPLVYIVRKSIGIKVTRVAGFDDLLTGLLENGVQYIHGIEFRTSQLRKHRDAARALAIRAAKEKADALTSELGVRRGPAQSISESYSGGWWRSAAGWGHSGGQQLMQNVMQNAGGGDGGEDGATSAVGQISVNASVSVTFEIE</sequence>
<evidence type="ECO:0000313" key="2">
    <source>
        <dbReference type="EMBL" id="UNP29723.1"/>
    </source>
</evidence>
<accession>A0ABY3XEV1</accession>
<evidence type="ECO:0000256" key="1">
    <source>
        <dbReference type="SAM" id="SignalP"/>
    </source>
</evidence>
<feature type="chain" id="PRO_5045346025" evidence="1">
    <location>
        <begin position="22"/>
        <end position="253"/>
    </location>
</feature>
<dbReference type="InterPro" id="IPR007497">
    <property type="entry name" value="SIMPL/DUF541"/>
</dbReference>
<reference evidence="2 3" key="1">
    <citation type="submission" date="2022-03" db="EMBL/GenBank/DDBJ databases">
        <title>Complete genome sequence of Lysobacter capsici VKM B-2533 and Lysobacter gummosus 10.1.1, promising sources of lytic agents.</title>
        <authorList>
            <person name="Tarlachkov S.V."/>
            <person name="Kudryakova I.V."/>
            <person name="Afoshin A.S."/>
            <person name="Leontyevskaya E.A."/>
            <person name="Leontyevskaya N.V."/>
        </authorList>
    </citation>
    <scope>NUCLEOTIDE SEQUENCE [LARGE SCALE GENOMIC DNA]</scope>
    <source>
        <strain evidence="2 3">10.1.1</strain>
    </source>
</reference>